<dbReference type="Gene3D" id="1.10.287.3700">
    <property type="match status" value="1"/>
</dbReference>
<dbReference type="GO" id="GO:0005524">
    <property type="term" value="F:ATP binding"/>
    <property type="evidence" value="ECO:0007669"/>
    <property type="project" value="UniProtKB-UniRule"/>
</dbReference>
<comment type="similarity">
    <text evidence="10">Belongs to the protein kinase superfamily. PAN3 family.</text>
</comment>
<dbReference type="InterPro" id="IPR030844">
    <property type="entry name" value="PAN3"/>
</dbReference>
<comment type="subunit">
    <text evidence="10">Homodimer. Forms a heterotrimer with a catalytic subunit PAN2 to form the poly(A)-nuclease (PAN) deadenylation complex. Interacts (via PAM-2 motif) with poly(A)-binding protein PAB1 (via PABC domain), conferring substrate specificity of the enzyme complex.</text>
</comment>
<dbReference type="STRING" id="1266660.A0A1G4IVP6"/>
<keyword evidence="2 10" id="KW-0963">Cytoplasm</keyword>
<comment type="caution">
    <text evidence="10">Lacks conserved residue(s) required for the propagation of feature annotation.</text>
</comment>
<evidence type="ECO:0000256" key="4">
    <source>
        <dbReference type="ARBA" id="ARBA00022723"/>
    </source>
</evidence>
<dbReference type="Pfam" id="PF25586">
    <property type="entry name" value="zf-CCCH_PAN3"/>
    <property type="match status" value="1"/>
</dbReference>
<evidence type="ECO:0000313" key="15">
    <source>
        <dbReference type="Proteomes" id="UP000190274"/>
    </source>
</evidence>
<feature type="binding site" evidence="10">
    <location>
        <begin position="375"/>
        <end position="382"/>
    </location>
    <ligand>
        <name>ATP</name>
        <dbReference type="ChEBI" id="CHEBI:30616"/>
    </ligand>
</feature>
<dbReference type="GO" id="GO:0000932">
    <property type="term" value="C:P-body"/>
    <property type="evidence" value="ECO:0007669"/>
    <property type="project" value="TreeGrafter"/>
</dbReference>
<feature type="domain" description="C3H1-type" evidence="13">
    <location>
        <begin position="8"/>
        <end position="37"/>
    </location>
</feature>
<feature type="region of interest" description="Disordered" evidence="12">
    <location>
        <begin position="37"/>
        <end position="67"/>
    </location>
</feature>
<dbReference type="SUPFAM" id="SSF56112">
    <property type="entry name" value="Protein kinase-like (PK-like)"/>
    <property type="match status" value="1"/>
</dbReference>
<accession>A0A1G4IVP6</accession>
<evidence type="ECO:0000256" key="7">
    <source>
        <dbReference type="ARBA" id="ARBA00022833"/>
    </source>
</evidence>
<feature type="binding site" evidence="10">
    <location>
        <begin position="428"/>
        <end position="429"/>
    </location>
    <ligand>
        <name>ATP</name>
        <dbReference type="ChEBI" id="CHEBI:30616"/>
    </ligand>
</feature>
<dbReference type="PANTHER" id="PTHR12272:SF11">
    <property type="entry name" value="PAN2-PAN3 DEADENYLATION COMPLEX SUBUNIT PAN3"/>
    <property type="match status" value="1"/>
</dbReference>
<dbReference type="Pfam" id="PF18101">
    <property type="entry name" value="Pan3_CK"/>
    <property type="match status" value="1"/>
</dbReference>
<dbReference type="PANTHER" id="PTHR12272">
    <property type="entry name" value="DEADENYLATION COMPLEX SUBUNIT PAN3"/>
    <property type="match status" value="1"/>
</dbReference>
<dbReference type="AlphaFoldDB" id="A0A1G4IVP6"/>
<comment type="domain">
    <text evidence="10">Contains a pseudokinase domain. The protein kinase domain is predicted to be catalytically inactive because some of the residues important for catalytic activity are substituted and it lacks the equivalent of the binding site for a peptide substrate. However, it has retained an ATP-binding site and ATP-binding is required for mRNA degradation, stimulating the activity of the PAN2 nuclease in vitro. The nucleotide-binding site is juxtaposed to the RNase active site of PAN2 in the complex and may actually bind nucleosides of a poly(A) RNA rather than ATP, feeding the poly(A)-tail to the active site of the deadenylase and thus increasing the efficiency with which this distributive enzyme degrades oligo(A) RNAs.</text>
</comment>
<evidence type="ECO:0000259" key="13">
    <source>
        <dbReference type="PROSITE" id="PS50103"/>
    </source>
</evidence>
<dbReference type="Gene3D" id="1.10.510.10">
    <property type="entry name" value="Transferase(Phosphotransferase) domain 1"/>
    <property type="match status" value="1"/>
</dbReference>
<dbReference type="GO" id="GO:0008270">
    <property type="term" value="F:zinc ion binding"/>
    <property type="evidence" value="ECO:0007669"/>
    <property type="project" value="UniProtKB-KW"/>
</dbReference>
<sequence>MDKANAEWAKDIPCKNITIYGFCKYENEGCVFNHGNEHDNSKYAENPKPQPQQQQQQQQQLLQQQQQLHQLQLNAGGSMNMKFNAKTASSFTPSKVLNSKNSTSTAIKAEKVAKALQSAAEQPTVSSPQATKTASFAPAFNPYAANFTPIGSAGASTPPPSAPALQGFNPYSASAGGMATPGEEINPIQAPGGFAQSAPAHFGHDTPGRKTNFPSIYPPTHSILQYHLYAPDPPLHLKVPLKPNERTAETLFIPNDLRESLVKKNHAALQVFPSGGNLPEIVGDYFGLVPLEFHNRTMNSNRYQGHQNSLYKVFSNFDGKIYIMRRIHDVKIKESVQIFKPYQAWKRLVNANATEVRDAFLTRAFGDASLCVVHDYFPQSCSLYEHHFVSFSPVPITQDLLWSYLVQLCSAIQAAHSLNLAFNNICLEKVIVTGSPGRIKIGDTCVHDVLHFQHDNDIVQQQEQDYIDLGKLLMELSAKILGSQESTTVDSCAVDEEFKKVLHYLLDTTKPKSFKELLVLFAHKILPVTSALQTYAEYTESILSRELENARLFRLMCKLNFIFGRIESRIDINWSDSGAKFPIILFYDYVFHQTDESGKPVMDLTHVLRCLNKLDAGVGEKLMLVTPDEMNCIIISFKELKDLIDTTFRSMSQ</sequence>
<keyword evidence="15" id="KW-1185">Reference proteome</keyword>
<evidence type="ECO:0000256" key="10">
    <source>
        <dbReference type="HAMAP-Rule" id="MF_03181"/>
    </source>
</evidence>
<evidence type="ECO:0000256" key="11">
    <source>
        <dbReference type="PROSITE-ProRule" id="PRU00723"/>
    </source>
</evidence>
<feature type="compositionally biased region" description="Low complexity" evidence="12">
    <location>
        <begin position="51"/>
        <end position="67"/>
    </location>
</feature>
<keyword evidence="4 11" id="KW-0479">Metal-binding</keyword>
<keyword evidence="3 10" id="KW-0507">mRNA processing</keyword>
<dbReference type="GO" id="GO:0006281">
    <property type="term" value="P:DNA repair"/>
    <property type="evidence" value="ECO:0007669"/>
    <property type="project" value="EnsemblFungi"/>
</dbReference>
<evidence type="ECO:0000256" key="3">
    <source>
        <dbReference type="ARBA" id="ARBA00022664"/>
    </source>
</evidence>
<dbReference type="Gene3D" id="6.10.250.3160">
    <property type="match status" value="1"/>
</dbReference>
<comment type="subcellular location">
    <subcellularLocation>
        <location evidence="1 10">Cytoplasm</location>
    </subcellularLocation>
</comment>
<feature type="region of interest" description="Knob domain" evidence="10">
    <location>
        <begin position="562"/>
        <end position="653"/>
    </location>
</feature>
<evidence type="ECO:0000256" key="2">
    <source>
        <dbReference type="ARBA" id="ARBA00022490"/>
    </source>
</evidence>
<dbReference type="OrthoDB" id="204958at2759"/>
<feature type="zinc finger region" description="C3H1-type" evidence="11">
    <location>
        <begin position="8"/>
        <end position="37"/>
    </location>
</feature>
<dbReference type="GO" id="GO:0031251">
    <property type="term" value="C:PAN complex"/>
    <property type="evidence" value="ECO:0007669"/>
    <property type="project" value="UniProtKB-UniRule"/>
</dbReference>
<dbReference type="InterPro" id="IPR041332">
    <property type="entry name" value="Pan3_CK"/>
</dbReference>
<dbReference type="InterPro" id="IPR011009">
    <property type="entry name" value="Kinase-like_dom_sf"/>
</dbReference>
<dbReference type="GO" id="GO:0006397">
    <property type="term" value="P:mRNA processing"/>
    <property type="evidence" value="ECO:0007669"/>
    <property type="project" value="UniProtKB-KW"/>
</dbReference>
<dbReference type="EMBL" id="LT598456">
    <property type="protein sequence ID" value="SCU81135.1"/>
    <property type="molecule type" value="Genomic_DNA"/>
</dbReference>
<evidence type="ECO:0000256" key="1">
    <source>
        <dbReference type="ARBA" id="ARBA00004496"/>
    </source>
</evidence>
<comment type="function">
    <text evidence="10">Regulatory subunit of the poly(A)-nuclease (PAN) deadenylation complex, one of two cytoplasmic mRNA deadenylases involved in mRNA turnover. PAN specifically shortens poly(A) tails of RNA and the activity is stimulated by poly(A)-binding protein PAB1. PAN deadenylation is followed by rapid degradation of the shortened mRNA tails by the CCR4-NOT complex. Deadenylated mRNAs are then degraded by two alternative mechanisms, namely exosome-mediated 3'-5' exonucleolytic degradation, or deadenlyation-dependent mRNA decaping and subsequent 5'-3' exonucleolytic degradation by XRN1. May also be involved in post-transcriptional maturation of mRNA poly(A) tails. PAN3 acts as a positive regulator for PAN activity, recruiting the catalytic subunit PAN2 to mRNA via its interaction with RNA and with PAB1.</text>
</comment>
<keyword evidence="6 11" id="KW-0863">Zinc-finger</keyword>
<evidence type="ECO:0000256" key="5">
    <source>
        <dbReference type="ARBA" id="ARBA00022741"/>
    </source>
</evidence>
<evidence type="ECO:0000256" key="9">
    <source>
        <dbReference type="ARBA" id="ARBA00023054"/>
    </source>
</evidence>
<organism evidence="14 15">
    <name type="scientific">Lachancea dasiensis</name>
    <dbReference type="NCBI Taxonomy" id="1072105"/>
    <lineage>
        <taxon>Eukaryota</taxon>
        <taxon>Fungi</taxon>
        <taxon>Dikarya</taxon>
        <taxon>Ascomycota</taxon>
        <taxon>Saccharomycotina</taxon>
        <taxon>Saccharomycetes</taxon>
        <taxon>Saccharomycetales</taxon>
        <taxon>Saccharomycetaceae</taxon>
        <taxon>Lachancea</taxon>
    </lineage>
</organism>
<dbReference type="PROSITE" id="PS50103">
    <property type="entry name" value="ZF_C3H1"/>
    <property type="match status" value="1"/>
</dbReference>
<evidence type="ECO:0000313" key="14">
    <source>
        <dbReference type="EMBL" id="SCU81135.1"/>
    </source>
</evidence>
<keyword evidence="8 10" id="KW-0067">ATP-binding</keyword>
<dbReference type="GO" id="GO:0006301">
    <property type="term" value="P:DNA damage tolerance"/>
    <property type="evidence" value="ECO:0007669"/>
    <property type="project" value="EnsemblFungi"/>
</dbReference>
<feature type="coiled-coil region" evidence="10">
    <location>
        <begin position="523"/>
        <end position="561"/>
    </location>
</feature>
<dbReference type="Proteomes" id="UP000190274">
    <property type="component" value="Chromosome B"/>
</dbReference>
<comment type="domain">
    <text evidence="10">The N-terminal zinc finger binds to poly(A) RNA.</text>
</comment>
<gene>
    <name evidence="10" type="primary">PAN3</name>
    <name evidence="14" type="ORF">LADA_0B11386G</name>
</gene>
<dbReference type="InterPro" id="IPR000571">
    <property type="entry name" value="Znf_CCCH"/>
</dbReference>
<comment type="domain">
    <text evidence="10">The pseudokinase domain, the coiled-coil (CC), and C-terminal knob domain (CK) form a structural unit (PKC) that forms an extensive high-affinity interaction surface for PAN2.</text>
</comment>
<name>A0A1G4IVP6_9SACH</name>
<keyword evidence="5 10" id="KW-0547">Nucleotide-binding</keyword>
<dbReference type="Gene3D" id="1.20.5.5160">
    <property type="match status" value="1"/>
</dbReference>
<evidence type="ECO:0000256" key="6">
    <source>
        <dbReference type="ARBA" id="ARBA00022771"/>
    </source>
</evidence>
<keyword evidence="9 10" id="KW-0175">Coiled coil</keyword>
<keyword evidence="7 11" id="KW-0862">Zinc</keyword>
<evidence type="ECO:0000256" key="12">
    <source>
        <dbReference type="SAM" id="MobiDB-lite"/>
    </source>
</evidence>
<proteinExistence type="inferred from homology"/>
<dbReference type="HAMAP" id="MF_03181">
    <property type="entry name" value="PAN3"/>
    <property type="match status" value="1"/>
</dbReference>
<evidence type="ECO:0000256" key="8">
    <source>
        <dbReference type="ARBA" id="ARBA00022840"/>
    </source>
</evidence>
<reference evidence="15" key="1">
    <citation type="submission" date="2016-03" db="EMBL/GenBank/DDBJ databases">
        <authorList>
            <person name="Devillers H."/>
        </authorList>
    </citation>
    <scope>NUCLEOTIDE SEQUENCE [LARGE SCALE GENOMIC DNA]</scope>
</reference>
<dbReference type="FunFam" id="1.10.287.3700:FF:000002">
    <property type="entry name" value="PAN2-PAN3 deadenylation complex subunit PAN3"/>
    <property type="match status" value="1"/>
</dbReference>
<feature type="binding site" evidence="10">
    <location>
        <position position="325"/>
    </location>
    <ligand>
        <name>ATP</name>
        <dbReference type="ChEBI" id="CHEBI:30616"/>
    </ligand>
</feature>
<dbReference type="GO" id="GO:0000289">
    <property type="term" value="P:nuclear-transcribed mRNA poly(A) tail shortening"/>
    <property type="evidence" value="ECO:0007669"/>
    <property type="project" value="UniProtKB-UniRule"/>
</dbReference>
<protein>
    <recommendedName>
        <fullName evidence="10">PAN2-PAN3 deadenylation complex subunit PAN3</fullName>
    </recommendedName>
    <alternativeName>
        <fullName evidence="10">PAB1P-dependent poly(A)-specific ribonuclease</fullName>
    </alternativeName>
    <alternativeName>
        <fullName evidence="10">Poly(A)-nuclease deadenylation complex subunit 3</fullName>
        <shortName evidence="10">PAN deadenylation complex subunit 3</shortName>
    </alternativeName>
</protein>
<dbReference type="GO" id="GO:0008143">
    <property type="term" value="F:poly(A) binding"/>
    <property type="evidence" value="ECO:0007669"/>
    <property type="project" value="EnsemblFungi"/>
</dbReference>